<name>A0A9N9IIU7_9GLOM</name>
<evidence type="ECO:0000313" key="2">
    <source>
        <dbReference type="Proteomes" id="UP000789759"/>
    </source>
</evidence>
<dbReference type="AlphaFoldDB" id="A0A9N9IIU7"/>
<feature type="non-terminal residue" evidence="1">
    <location>
        <position position="1"/>
    </location>
</feature>
<gene>
    <name evidence="1" type="ORF">CPELLU_LOCUS13987</name>
</gene>
<dbReference type="EMBL" id="CAJVQA010015762">
    <property type="protein sequence ID" value="CAG8739101.1"/>
    <property type="molecule type" value="Genomic_DNA"/>
</dbReference>
<sequence length="119" mass="13942">IKVMQLTMSHSKDSIVKKDARHLKQIMLTSEEWQLIKNLVKILQPFTNATKMLEFQEEIDLIDESEVLNTEFKTKINQTKINIPQVSLLVTLLDPRNKKMKFVTYSQRLEAKAYLVAEH</sequence>
<protein>
    <submittedName>
        <fullName evidence="1">124_t:CDS:1</fullName>
    </submittedName>
</protein>
<comment type="caution">
    <text evidence="1">The sequence shown here is derived from an EMBL/GenBank/DDBJ whole genome shotgun (WGS) entry which is preliminary data.</text>
</comment>
<evidence type="ECO:0000313" key="1">
    <source>
        <dbReference type="EMBL" id="CAG8739101.1"/>
    </source>
</evidence>
<reference evidence="1" key="1">
    <citation type="submission" date="2021-06" db="EMBL/GenBank/DDBJ databases">
        <authorList>
            <person name="Kallberg Y."/>
            <person name="Tangrot J."/>
            <person name="Rosling A."/>
        </authorList>
    </citation>
    <scope>NUCLEOTIDE SEQUENCE</scope>
    <source>
        <strain evidence="1">FL966</strain>
    </source>
</reference>
<organism evidence="1 2">
    <name type="scientific">Cetraspora pellucida</name>
    <dbReference type="NCBI Taxonomy" id="1433469"/>
    <lineage>
        <taxon>Eukaryota</taxon>
        <taxon>Fungi</taxon>
        <taxon>Fungi incertae sedis</taxon>
        <taxon>Mucoromycota</taxon>
        <taxon>Glomeromycotina</taxon>
        <taxon>Glomeromycetes</taxon>
        <taxon>Diversisporales</taxon>
        <taxon>Gigasporaceae</taxon>
        <taxon>Cetraspora</taxon>
    </lineage>
</organism>
<dbReference type="Proteomes" id="UP000789759">
    <property type="component" value="Unassembled WGS sequence"/>
</dbReference>
<keyword evidence="2" id="KW-1185">Reference proteome</keyword>
<dbReference type="OrthoDB" id="2435964at2759"/>
<accession>A0A9N9IIU7</accession>
<proteinExistence type="predicted"/>